<comment type="similarity">
    <text evidence="7">Belongs to the anti-sigma-factor family.</text>
</comment>
<comment type="catalytic activity">
    <reaction evidence="7">
        <text>L-seryl-[protein] + ATP = O-phospho-L-seryl-[protein] + ADP + H(+)</text>
        <dbReference type="Rhea" id="RHEA:17989"/>
        <dbReference type="Rhea" id="RHEA-COMP:9863"/>
        <dbReference type="Rhea" id="RHEA-COMP:11604"/>
        <dbReference type="ChEBI" id="CHEBI:15378"/>
        <dbReference type="ChEBI" id="CHEBI:29999"/>
        <dbReference type="ChEBI" id="CHEBI:30616"/>
        <dbReference type="ChEBI" id="CHEBI:83421"/>
        <dbReference type="ChEBI" id="CHEBI:456216"/>
        <dbReference type="EC" id="2.7.11.1"/>
    </reaction>
</comment>
<dbReference type="GO" id="GO:0016989">
    <property type="term" value="F:sigma factor antagonist activity"/>
    <property type="evidence" value="ECO:0007669"/>
    <property type="project" value="InterPro"/>
</dbReference>
<evidence type="ECO:0000313" key="9">
    <source>
        <dbReference type="EMBL" id="HIS76451.1"/>
    </source>
</evidence>
<dbReference type="AlphaFoldDB" id="A0A9D1FMB9"/>
<evidence type="ECO:0000256" key="5">
    <source>
        <dbReference type="ARBA" id="ARBA00022840"/>
    </source>
</evidence>
<reference evidence="9" key="2">
    <citation type="journal article" date="2021" name="PeerJ">
        <title>Extensive microbial diversity within the chicken gut microbiome revealed by metagenomics and culture.</title>
        <authorList>
            <person name="Gilroy R."/>
            <person name="Ravi A."/>
            <person name="Getino M."/>
            <person name="Pursley I."/>
            <person name="Horton D.L."/>
            <person name="Alikhan N.F."/>
            <person name="Baker D."/>
            <person name="Gharbi K."/>
            <person name="Hall N."/>
            <person name="Watson M."/>
            <person name="Adriaenssens E.M."/>
            <person name="Foster-Nyarko E."/>
            <person name="Jarju S."/>
            <person name="Secka A."/>
            <person name="Antonio M."/>
            <person name="Oren A."/>
            <person name="Chaudhuri R.R."/>
            <person name="La Ragione R."/>
            <person name="Hildebrand F."/>
            <person name="Pallen M.J."/>
        </authorList>
    </citation>
    <scope>NUCLEOTIDE SEQUENCE</scope>
    <source>
        <strain evidence="9">CHK199-13235</strain>
    </source>
</reference>
<dbReference type="EC" id="2.7.11.1" evidence="7"/>
<sequence length="152" mass="16604">MQKPLNEMTLVFLSRSANESFSRSAAAAFFSQLDPTVEELADIKTAVSEAVTNCIVHAYRETLGKIKMTARIYEGGQVYIQIKDAGCGIPDVKQAMEPLFTTCETGERAGLGFAVMQSFMDKVTVHSKPGKGTTVTLRKTLSSKSNHDPQPR</sequence>
<evidence type="ECO:0000256" key="3">
    <source>
        <dbReference type="ARBA" id="ARBA00022741"/>
    </source>
</evidence>
<evidence type="ECO:0000256" key="6">
    <source>
        <dbReference type="ARBA" id="ARBA00022969"/>
    </source>
</evidence>
<keyword evidence="2 7" id="KW-0808">Transferase</keyword>
<comment type="function">
    <text evidence="7">Binds to sigma F and blocks its ability to form an RNA polymerase holoenzyme (E-sigma F). Phosphorylates SpoIIAA on a serine residue. This phosphorylation may enable SpoIIAA to act as an anti-anti-sigma factor that counteracts SpoIIAB and thus releases sigma F from inhibition.</text>
</comment>
<dbReference type="GO" id="GO:0004674">
    <property type="term" value="F:protein serine/threonine kinase activity"/>
    <property type="evidence" value="ECO:0007669"/>
    <property type="project" value="UniProtKB-KW"/>
</dbReference>
<reference evidence="9" key="1">
    <citation type="submission" date="2020-10" db="EMBL/GenBank/DDBJ databases">
        <authorList>
            <person name="Gilroy R."/>
        </authorList>
    </citation>
    <scope>NUCLEOTIDE SEQUENCE</scope>
    <source>
        <strain evidence="9">CHK199-13235</strain>
    </source>
</reference>
<dbReference type="GO" id="GO:0005524">
    <property type="term" value="F:ATP binding"/>
    <property type="evidence" value="ECO:0007669"/>
    <property type="project" value="UniProtKB-KW"/>
</dbReference>
<dbReference type="GO" id="GO:0030435">
    <property type="term" value="P:sporulation resulting in formation of a cellular spore"/>
    <property type="evidence" value="ECO:0007669"/>
    <property type="project" value="UniProtKB-KW"/>
</dbReference>
<dbReference type="HAMAP" id="MF_00637">
    <property type="entry name" value="Anti_sigma_F"/>
    <property type="match status" value="1"/>
</dbReference>
<dbReference type="PANTHER" id="PTHR35526:SF3">
    <property type="entry name" value="ANTI-SIGMA-F FACTOR RSBW"/>
    <property type="match status" value="1"/>
</dbReference>
<dbReference type="EMBL" id="DVJP01000042">
    <property type="protein sequence ID" value="HIS76451.1"/>
    <property type="molecule type" value="Genomic_DNA"/>
</dbReference>
<gene>
    <name evidence="7" type="primary">spoIIAB</name>
    <name evidence="9" type="ORF">IAB51_06510</name>
</gene>
<dbReference type="InterPro" id="IPR050267">
    <property type="entry name" value="Anti-sigma-factor_SerPK"/>
</dbReference>
<dbReference type="Pfam" id="PF13581">
    <property type="entry name" value="HATPase_c_2"/>
    <property type="match status" value="1"/>
</dbReference>
<dbReference type="SMART" id="SM00387">
    <property type="entry name" value="HATPase_c"/>
    <property type="match status" value="1"/>
</dbReference>
<name>A0A9D1FMB9_9FIRM</name>
<keyword evidence="1 7" id="KW-0723">Serine/threonine-protein kinase</keyword>
<keyword evidence="3 7" id="KW-0547">Nucleotide-binding</keyword>
<organism evidence="9 10">
    <name type="scientific">Candidatus Merdivicinus excrementipullorum</name>
    <dbReference type="NCBI Taxonomy" id="2840867"/>
    <lineage>
        <taxon>Bacteria</taxon>
        <taxon>Bacillati</taxon>
        <taxon>Bacillota</taxon>
        <taxon>Clostridia</taxon>
        <taxon>Eubacteriales</taxon>
        <taxon>Oscillospiraceae</taxon>
        <taxon>Oscillospiraceae incertae sedis</taxon>
        <taxon>Candidatus Merdivicinus</taxon>
    </lineage>
</organism>
<evidence type="ECO:0000256" key="1">
    <source>
        <dbReference type="ARBA" id="ARBA00022527"/>
    </source>
</evidence>
<feature type="domain" description="Histidine kinase/HSP90-like ATPase" evidence="8">
    <location>
        <begin position="38"/>
        <end position="143"/>
    </location>
</feature>
<keyword evidence="6 7" id="KW-0749">Sporulation</keyword>
<dbReference type="GO" id="GO:0042174">
    <property type="term" value="P:negative regulation of sporulation resulting in formation of a cellular spore"/>
    <property type="evidence" value="ECO:0007669"/>
    <property type="project" value="InterPro"/>
</dbReference>
<dbReference type="InterPro" id="IPR036890">
    <property type="entry name" value="HATPase_C_sf"/>
</dbReference>
<proteinExistence type="inferred from homology"/>
<dbReference type="Proteomes" id="UP000824002">
    <property type="component" value="Unassembled WGS sequence"/>
</dbReference>
<evidence type="ECO:0000256" key="2">
    <source>
        <dbReference type="ARBA" id="ARBA00022679"/>
    </source>
</evidence>
<dbReference type="GO" id="GO:0030436">
    <property type="term" value="P:asexual sporulation"/>
    <property type="evidence" value="ECO:0007669"/>
    <property type="project" value="UniProtKB-UniRule"/>
</dbReference>
<evidence type="ECO:0000256" key="4">
    <source>
        <dbReference type="ARBA" id="ARBA00022777"/>
    </source>
</evidence>
<evidence type="ECO:0000313" key="10">
    <source>
        <dbReference type="Proteomes" id="UP000824002"/>
    </source>
</evidence>
<protein>
    <recommendedName>
        <fullName evidence="7">Anti-sigma F factor</fullName>
        <ecNumber evidence="7">2.7.11.1</ecNumber>
    </recommendedName>
    <alternativeName>
        <fullName evidence="7">Stage II sporulation protein AB</fullName>
    </alternativeName>
</protein>
<comment type="caution">
    <text evidence="9">The sequence shown here is derived from an EMBL/GenBank/DDBJ whole genome shotgun (WGS) entry which is preliminary data.</text>
</comment>
<dbReference type="SUPFAM" id="SSF55874">
    <property type="entry name" value="ATPase domain of HSP90 chaperone/DNA topoisomerase II/histidine kinase"/>
    <property type="match status" value="1"/>
</dbReference>
<keyword evidence="4 7" id="KW-0418">Kinase</keyword>
<dbReference type="NCBIfam" id="TIGR01925">
    <property type="entry name" value="spIIAB"/>
    <property type="match status" value="1"/>
</dbReference>
<accession>A0A9D1FMB9</accession>
<dbReference type="InterPro" id="IPR003594">
    <property type="entry name" value="HATPase_dom"/>
</dbReference>
<dbReference type="InterPro" id="IPR010194">
    <property type="entry name" value="Anti-sigma_F"/>
</dbReference>
<evidence type="ECO:0000259" key="8">
    <source>
        <dbReference type="SMART" id="SM00387"/>
    </source>
</evidence>
<keyword evidence="5 7" id="KW-0067">ATP-binding</keyword>
<dbReference type="Gene3D" id="3.30.565.10">
    <property type="entry name" value="Histidine kinase-like ATPase, C-terminal domain"/>
    <property type="match status" value="1"/>
</dbReference>
<comment type="catalytic activity">
    <reaction evidence="7">
        <text>L-threonyl-[protein] + ATP = O-phospho-L-threonyl-[protein] + ADP + H(+)</text>
        <dbReference type="Rhea" id="RHEA:46608"/>
        <dbReference type="Rhea" id="RHEA-COMP:11060"/>
        <dbReference type="Rhea" id="RHEA-COMP:11605"/>
        <dbReference type="ChEBI" id="CHEBI:15378"/>
        <dbReference type="ChEBI" id="CHEBI:30013"/>
        <dbReference type="ChEBI" id="CHEBI:30616"/>
        <dbReference type="ChEBI" id="CHEBI:61977"/>
        <dbReference type="ChEBI" id="CHEBI:456216"/>
        <dbReference type="EC" id="2.7.11.1"/>
    </reaction>
</comment>
<evidence type="ECO:0000256" key="7">
    <source>
        <dbReference type="HAMAP-Rule" id="MF_00637"/>
    </source>
</evidence>
<dbReference type="PANTHER" id="PTHR35526">
    <property type="entry name" value="ANTI-SIGMA-F FACTOR RSBW-RELATED"/>
    <property type="match status" value="1"/>
</dbReference>